<evidence type="ECO:0000256" key="2">
    <source>
        <dbReference type="ARBA" id="ARBA00022443"/>
    </source>
</evidence>
<dbReference type="SMART" id="SM00228">
    <property type="entry name" value="PDZ"/>
    <property type="match status" value="1"/>
</dbReference>
<feature type="domain" description="SH3" evidence="6">
    <location>
        <begin position="125"/>
        <end position="194"/>
    </location>
</feature>
<dbReference type="Gene3D" id="2.30.42.10">
    <property type="match status" value="1"/>
</dbReference>
<protein>
    <submittedName>
        <fullName evidence="10">Disks large homolog 2-like</fullName>
    </submittedName>
</protein>
<gene>
    <name evidence="10" type="primary">LOC106473042</name>
</gene>
<dbReference type="SUPFAM" id="SSF50044">
    <property type="entry name" value="SH3-domain"/>
    <property type="match status" value="1"/>
</dbReference>
<dbReference type="CDD" id="cd11861">
    <property type="entry name" value="SH3_DLG-like"/>
    <property type="match status" value="1"/>
</dbReference>
<dbReference type="PROSITE" id="PS50106">
    <property type="entry name" value="PDZ"/>
    <property type="match status" value="1"/>
</dbReference>
<dbReference type="InterPro" id="IPR008145">
    <property type="entry name" value="GK/Ca_channel_bsu"/>
</dbReference>
<reference evidence="10" key="1">
    <citation type="submission" date="2025-08" db="UniProtKB">
        <authorList>
            <consortium name="RefSeq"/>
        </authorList>
    </citation>
    <scope>IDENTIFICATION</scope>
    <source>
        <tissue evidence="10">Muscle</tissue>
    </source>
</reference>
<dbReference type="InterPro" id="IPR001452">
    <property type="entry name" value="SH3_domain"/>
</dbReference>
<dbReference type="PROSITE" id="PS50052">
    <property type="entry name" value="GUANYLATE_KINASE_2"/>
    <property type="match status" value="1"/>
</dbReference>
<dbReference type="PANTHER" id="PTHR23119:SF51">
    <property type="entry name" value="DISKS LARGE 1 TUMOR SUPPRESSOR PROTEIN"/>
    <property type="match status" value="1"/>
</dbReference>
<sequence length="457" mass="51702">MVIADENITRKARKVTLAKGESGLGFNIVGGEDGEGIFISYILVGGAADTCGKLRRGDQICSVNGIDLQYATHEEAAGVLKGAGQTVAMVLKYRPEEYNRFEAKGHDPGKKMLYTTADSFQTSEKHPLYVRALFDYDPSKDSGLPGRGLAFQFGDILHVINVSDDEWWQACIIHPNDEDFIGIIPSKNRVERSERARLKTVKFQGKHQYNGKLKMEKKKKNFSLSRKFPFMRSKDNVINDGEGLLEDPVLSYEAVTQQEISYTRPVIILGFLKDRINENLVCEHPDRFGNCVPHTTRPKRAYEVDGCDYYFVTSREQMEQDIENHLFTEAGQYNDHLYGTSSRAVRDVAESGKHCVLDVSGNAIRRLQMANLHPIVIFIKPKSVKAVLEMNKRMSKDKASKVYDAAIRLEHEFAQFFTGIIQGDSLEEIYSRVKRMIVEQSASIIWVPTKEKLCKTL</sequence>
<feature type="domain" description="Guanylate kinase-like" evidence="7">
    <location>
        <begin position="263"/>
        <end position="438"/>
    </location>
</feature>
<name>A0ABM1TN02_LIMPO</name>
<organism evidence="9 10">
    <name type="scientific">Limulus polyphemus</name>
    <name type="common">Atlantic horseshoe crab</name>
    <dbReference type="NCBI Taxonomy" id="6850"/>
    <lineage>
        <taxon>Eukaryota</taxon>
        <taxon>Metazoa</taxon>
        <taxon>Ecdysozoa</taxon>
        <taxon>Arthropoda</taxon>
        <taxon>Chelicerata</taxon>
        <taxon>Merostomata</taxon>
        <taxon>Xiphosura</taxon>
        <taxon>Limulidae</taxon>
        <taxon>Limulus</taxon>
    </lineage>
</organism>
<feature type="domain" description="PDZ" evidence="8">
    <location>
        <begin position="14"/>
        <end position="95"/>
    </location>
</feature>
<evidence type="ECO:0000256" key="5">
    <source>
        <dbReference type="PROSITE-ProRule" id="PRU00192"/>
    </source>
</evidence>
<dbReference type="InterPro" id="IPR036028">
    <property type="entry name" value="SH3-like_dom_sf"/>
</dbReference>
<dbReference type="PROSITE" id="PS00856">
    <property type="entry name" value="GUANYLATE_KINASE_1"/>
    <property type="match status" value="1"/>
</dbReference>
<evidence type="ECO:0000256" key="4">
    <source>
        <dbReference type="ARBA" id="ARBA00023136"/>
    </source>
</evidence>
<dbReference type="Pfam" id="PF07653">
    <property type="entry name" value="SH3_2"/>
    <property type="match status" value="1"/>
</dbReference>
<dbReference type="Gene3D" id="3.40.50.300">
    <property type="entry name" value="P-loop containing nucleotide triphosphate hydrolases"/>
    <property type="match status" value="1"/>
</dbReference>
<dbReference type="InterPro" id="IPR036034">
    <property type="entry name" value="PDZ_sf"/>
</dbReference>
<dbReference type="InterPro" id="IPR020590">
    <property type="entry name" value="Guanylate_kinase_CS"/>
</dbReference>
<evidence type="ECO:0000313" key="9">
    <source>
        <dbReference type="Proteomes" id="UP000694941"/>
    </source>
</evidence>
<dbReference type="InterPro" id="IPR008144">
    <property type="entry name" value="Guanylate_kin-like_dom"/>
</dbReference>
<evidence type="ECO:0000259" key="6">
    <source>
        <dbReference type="PROSITE" id="PS50002"/>
    </source>
</evidence>
<dbReference type="Proteomes" id="UP000694941">
    <property type="component" value="Unplaced"/>
</dbReference>
<dbReference type="Gene3D" id="2.30.30.40">
    <property type="entry name" value="SH3 Domains"/>
    <property type="match status" value="1"/>
</dbReference>
<dbReference type="PROSITE" id="PS50002">
    <property type="entry name" value="SH3"/>
    <property type="match status" value="1"/>
</dbReference>
<dbReference type="SUPFAM" id="SSF52540">
    <property type="entry name" value="P-loop containing nucleoside triphosphate hydrolases"/>
    <property type="match status" value="1"/>
</dbReference>
<dbReference type="RefSeq" id="XP_022257258.1">
    <property type="nucleotide sequence ID" value="XM_022401550.1"/>
</dbReference>
<proteinExistence type="predicted"/>
<dbReference type="InterPro" id="IPR027417">
    <property type="entry name" value="P-loop_NTPase"/>
</dbReference>
<dbReference type="Pfam" id="PF00625">
    <property type="entry name" value="Guanylate_kin"/>
    <property type="match status" value="1"/>
</dbReference>
<dbReference type="SMART" id="SM00072">
    <property type="entry name" value="GuKc"/>
    <property type="match status" value="1"/>
</dbReference>
<evidence type="ECO:0000259" key="7">
    <source>
        <dbReference type="PROSITE" id="PS50052"/>
    </source>
</evidence>
<dbReference type="InterPro" id="IPR001478">
    <property type="entry name" value="PDZ"/>
</dbReference>
<keyword evidence="9" id="KW-1185">Reference proteome</keyword>
<dbReference type="CDD" id="cd06795">
    <property type="entry name" value="PDZ3_Dlg1-2-4-like"/>
    <property type="match status" value="1"/>
</dbReference>
<evidence type="ECO:0000256" key="3">
    <source>
        <dbReference type="ARBA" id="ARBA00022737"/>
    </source>
</evidence>
<dbReference type="InterPro" id="IPR050614">
    <property type="entry name" value="Synaptic_Scaffolding_LAP-MAGUK"/>
</dbReference>
<evidence type="ECO:0000259" key="8">
    <source>
        <dbReference type="PROSITE" id="PS50106"/>
    </source>
</evidence>
<keyword evidence="2 5" id="KW-0728">SH3 domain</keyword>
<dbReference type="Pfam" id="PF00595">
    <property type="entry name" value="PDZ"/>
    <property type="match status" value="1"/>
</dbReference>
<keyword evidence="3" id="KW-0677">Repeat</keyword>
<dbReference type="PANTHER" id="PTHR23119">
    <property type="entry name" value="DISCS LARGE"/>
    <property type="match status" value="1"/>
</dbReference>
<accession>A0ABM1TN02</accession>
<dbReference type="SUPFAM" id="SSF50156">
    <property type="entry name" value="PDZ domain-like"/>
    <property type="match status" value="1"/>
</dbReference>
<dbReference type="GeneID" id="106473042"/>
<evidence type="ECO:0000256" key="1">
    <source>
        <dbReference type="ARBA" id="ARBA00004370"/>
    </source>
</evidence>
<keyword evidence="4" id="KW-0472">Membrane</keyword>
<dbReference type="SMART" id="SM00326">
    <property type="entry name" value="SH3"/>
    <property type="match status" value="1"/>
</dbReference>
<comment type="subcellular location">
    <subcellularLocation>
        <location evidence="1">Membrane</location>
    </subcellularLocation>
</comment>
<evidence type="ECO:0000313" key="10">
    <source>
        <dbReference type="RefSeq" id="XP_022257258.1"/>
    </source>
</evidence>